<feature type="binding site" evidence="7">
    <location>
        <position position="160"/>
    </location>
    <ligand>
        <name>ATP</name>
        <dbReference type="ChEBI" id="CHEBI:30616"/>
    </ligand>
</feature>
<comment type="caution">
    <text evidence="11">The sequence shown here is derived from an EMBL/GenBank/DDBJ whole genome shotgun (WGS) entry which is preliminary data.</text>
</comment>
<evidence type="ECO:0000313" key="11">
    <source>
        <dbReference type="EMBL" id="KAJ9582458.1"/>
    </source>
</evidence>
<evidence type="ECO:0000256" key="9">
    <source>
        <dbReference type="SAM" id="Phobius"/>
    </source>
</evidence>
<feature type="binding site" evidence="7">
    <location>
        <position position="176"/>
    </location>
    <ligand>
        <name>ATP</name>
        <dbReference type="ChEBI" id="CHEBI:30616"/>
    </ligand>
</feature>
<dbReference type="GO" id="GO:0046872">
    <property type="term" value="F:metal ion binding"/>
    <property type="evidence" value="ECO:0007669"/>
    <property type="project" value="UniProtKB-KW"/>
</dbReference>
<name>A0AAD7ZM79_DIPPU</name>
<dbReference type="InterPro" id="IPR024869">
    <property type="entry name" value="FAM20"/>
</dbReference>
<protein>
    <recommendedName>
        <fullName evidence="10">FAM20 C-terminal domain-containing protein</fullName>
    </recommendedName>
</protein>
<feature type="domain" description="FAM20 C-terminal" evidence="10">
    <location>
        <begin position="241"/>
        <end position="456"/>
    </location>
</feature>
<feature type="non-terminal residue" evidence="11">
    <location>
        <position position="1"/>
    </location>
</feature>
<proteinExistence type="inferred from homology"/>
<dbReference type="AlphaFoldDB" id="A0AAD7ZM79"/>
<evidence type="ECO:0000256" key="5">
    <source>
        <dbReference type="ARBA" id="ARBA00023180"/>
    </source>
</evidence>
<comment type="similarity">
    <text evidence="2">Belongs to the FAM20 family.</text>
</comment>
<keyword evidence="4" id="KW-1015">Disulfide bond</keyword>
<keyword evidence="9" id="KW-0472">Membrane</keyword>
<keyword evidence="7" id="KW-0547">Nucleotide-binding</keyword>
<dbReference type="Proteomes" id="UP001233999">
    <property type="component" value="Unassembled WGS sequence"/>
</dbReference>
<evidence type="ECO:0000256" key="3">
    <source>
        <dbReference type="ARBA" id="ARBA00023034"/>
    </source>
</evidence>
<feature type="binding site" evidence="8">
    <location>
        <position position="364"/>
    </location>
    <ligand>
        <name>Mn(2+)</name>
        <dbReference type="ChEBI" id="CHEBI:29035"/>
    </ligand>
</feature>
<reference evidence="11" key="1">
    <citation type="journal article" date="2023" name="IScience">
        <title>Live-bearing cockroach genome reveals convergent evolutionary mechanisms linked to viviparity in insects and beyond.</title>
        <authorList>
            <person name="Fouks B."/>
            <person name="Harrison M.C."/>
            <person name="Mikhailova A.A."/>
            <person name="Marchal E."/>
            <person name="English S."/>
            <person name="Carruthers M."/>
            <person name="Jennings E.C."/>
            <person name="Chiamaka E.L."/>
            <person name="Frigard R.A."/>
            <person name="Pippel M."/>
            <person name="Attardo G.M."/>
            <person name="Benoit J.B."/>
            <person name="Bornberg-Bauer E."/>
            <person name="Tobe S.S."/>
        </authorList>
    </citation>
    <scope>NUCLEOTIDE SEQUENCE</scope>
    <source>
        <strain evidence="11">Stay&amp;Tobe</strain>
    </source>
</reference>
<comment type="cofactor">
    <cofactor evidence="8">
        <name>Mn(2+)</name>
        <dbReference type="ChEBI" id="CHEBI:29035"/>
    </cofactor>
</comment>
<evidence type="ECO:0000256" key="2">
    <source>
        <dbReference type="ARBA" id="ARBA00006557"/>
    </source>
</evidence>
<feature type="non-terminal residue" evidence="11">
    <location>
        <position position="478"/>
    </location>
</feature>
<evidence type="ECO:0000256" key="7">
    <source>
        <dbReference type="PIRSR" id="PIRSR624869-2"/>
    </source>
</evidence>
<dbReference type="PANTHER" id="PTHR12450">
    <property type="entry name" value="DENTIN MATRIX PROTEIN 4 PROTEIN FAM20"/>
    <property type="match status" value="1"/>
</dbReference>
<organism evidence="11 12">
    <name type="scientific">Diploptera punctata</name>
    <name type="common">Pacific beetle cockroach</name>
    <dbReference type="NCBI Taxonomy" id="6984"/>
    <lineage>
        <taxon>Eukaryota</taxon>
        <taxon>Metazoa</taxon>
        <taxon>Ecdysozoa</taxon>
        <taxon>Arthropoda</taxon>
        <taxon>Hexapoda</taxon>
        <taxon>Insecta</taxon>
        <taxon>Pterygota</taxon>
        <taxon>Neoptera</taxon>
        <taxon>Polyneoptera</taxon>
        <taxon>Dictyoptera</taxon>
        <taxon>Blattodea</taxon>
        <taxon>Blaberoidea</taxon>
        <taxon>Blaberidae</taxon>
        <taxon>Diplopterinae</taxon>
        <taxon>Diploptera</taxon>
    </lineage>
</organism>
<feature type="transmembrane region" description="Helical" evidence="9">
    <location>
        <begin position="7"/>
        <end position="28"/>
    </location>
</feature>
<dbReference type="GO" id="GO:0005794">
    <property type="term" value="C:Golgi apparatus"/>
    <property type="evidence" value="ECO:0007669"/>
    <property type="project" value="UniProtKB-SubCell"/>
</dbReference>
<evidence type="ECO:0000256" key="6">
    <source>
        <dbReference type="PIRSR" id="PIRSR624869-1"/>
    </source>
</evidence>
<dbReference type="Pfam" id="PF06702">
    <property type="entry name" value="Fam20C"/>
    <property type="match status" value="1"/>
</dbReference>
<feature type="active site" evidence="6">
    <location>
        <position position="344"/>
    </location>
</feature>
<keyword evidence="7" id="KW-0067">ATP-binding</keyword>
<sequence length="478" mass="55002">IIRRTILSLTALFVLVLTANIYFVYVIVEDRSPNIQTHNEIKVGHSVNTPIIKKKQLKPKQKIVYRNATLNAVQKIKQKLVELSADYHKISLSYKVLLHQLLDDLKLSFEMSTELWNTANKWVGPREIVPVRAPHLGSVLRTLCSTKIIQAENAQHHGTQLKLMLTLLGNQKAVFKPQWYSRSKVIGGPVYAGKDRHNAEVAAFHLSTLLGLRRSPLTVGRKINLRREVMPVATTDLLDTFYQEGNNTCFYGVCYFCGPNEPVCAQKDVMEGALIMWLPAEYKLKKHRSPWQRTYKAQTVARWEVDKDYCKKVKAMKLYNPNNGPRLLDLIDAAIFDFLIDNGDRHHYDVFENKFFGTYYILKDETYRCMRFGNPYRDHLDILAPLYQCCMLRKSTWDRLQLFSGNSLSISLEALLQHSHISPVLTPEHLEALDRRLLSVFATVEMCFQEHGQNKVLVYDAVSSQLTSDIYNQKLKSA</sequence>
<feature type="binding site" evidence="7">
    <location>
        <position position="364"/>
    </location>
    <ligand>
        <name>ATP</name>
        <dbReference type="ChEBI" id="CHEBI:30616"/>
    </ligand>
</feature>
<evidence type="ECO:0000256" key="1">
    <source>
        <dbReference type="ARBA" id="ARBA00004555"/>
    </source>
</evidence>
<reference evidence="11" key="2">
    <citation type="submission" date="2023-05" db="EMBL/GenBank/DDBJ databases">
        <authorList>
            <person name="Fouks B."/>
        </authorList>
    </citation>
    <scope>NUCLEOTIDE SEQUENCE</scope>
    <source>
        <strain evidence="11">Stay&amp;Tobe</strain>
        <tissue evidence="11">Testes</tissue>
    </source>
</reference>
<keyword evidence="8" id="KW-0479">Metal-binding</keyword>
<keyword evidence="3" id="KW-0333">Golgi apparatus</keyword>
<dbReference type="GO" id="GO:0005524">
    <property type="term" value="F:ATP binding"/>
    <property type="evidence" value="ECO:0007669"/>
    <property type="project" value="UniProtKB-KW"/>
</dbReference>
<dbReference type="GO" id="GO:0016773">
    <property type="term" value="F:phosphotransferase activity, alcohol group as acceptor"/>
    <property type="evidence" value="ECO:0007669"/>
    <property type="project" value="TreeGrafter"/>
</dbReference>
<comment type="subcellular location">
    <subcellularLocation>
        <location evidence="1">Golgi apparatus</location>
    </subcellularLocation>
</comment>
<evidence type="ECO:0000259" key="10">
    <source>
        <dbReference type="Pfam" id="PF06702"/>
    </source>
</evidence>
<dbReference type="InterPro" id="IPR009581">
    <property type="entry name" value="FAM20_C"/>
</dbReference>
<evidence type="ECO:0000256" key="8">
    <source>
        <dbReference type="PIRSR" id="PIRSR624869-3"/>
    </source>
</evidence>
<feature type="binding site" evidence="7">
    <location>
        <begin position="275"/>
        <end position="278"/>
    </location>
    <ligand>
        <name>ATP</name>
        <dbReference type="ChEBI" id="CHEBI:30616"/>
    </ligand>
</feature>
<evidence type="ECO:0000256" key="4">
    <source>
        <dbReference type="ARBA" id="ARBA00023157"/>
    </source>
</evidence>
<keyword evidence="8" id="KW-0464">Manganese</keyword>
<accession>A0AAD7ZM79</accession>
<dbReference type="PANTHER" id="PTHR12450:SF14">
    <property type="entry name" value="GLYCOSAMINOGLYCAN XYLOSYLKINASE"/>
    <property type="match status" value="1"/>
</dbReference>
<keyword evidence="5" id="KW-0325">Glycoprotein</keyword>
<evidence type="ECO:0000313" key="12">
    <source>
        <dbReference type="Proteomes" id="UP001233999"/>
    </source>
</evidence>
<keyword evidence="9" id="KW-1133">Transmembrane helix</keyword>
<dbReference type="EMBL" id="JASPKZ010007797">
    <property type="protein sequence ID" value="KAJ9582458.1"/>
    <property type="molecule type" value="Genomic_DNA"/>
</dbReference>
<keyword evidence="12" id="KW-1185">Reference proteome</keyword>
<keyword evidence="9" id="KW-0812">Transmembrane</keyword>
<feature type="binding site" evidence="8">
    <location>
        <position position="195"/>
    </location>
    <ligand>
        <name>Mn(2+)</name>
        <dbReference type="ChEBI" id="CHEBI:29035"/>
    </ligand>
</feature>
<gene>
    <name evidence="11" type="ORF">L9F63_003151</name>
</gene>